<name>A0AA88JH23_FICCA</name>
<reference evidence="1" key="1">
    <citation type="submission" date="2023-07" db="EMBL/GenBank/DDBJ databases">
        <title>draft genome sequence of fig (Ficus carica).</title>
        <authorList>
            <person name="Takahashi T."/>
            <person name="Nishimura K."/>
        </authorList>
    </citation>
    <scope>NUCLEOTIDE SEQUENCE</scope>
</reference>
<keyword evidence="2" id="KW-1185">Reference proteome</keyword>
<protein>
    <submittedName>
        <fullName evidence="1">Uncharacterized protein</fullName>
    </submittedName>
</protein>
<comment type="caution">
    <text evidence="1">The sequence shown here is derived from an EMBL/GenBank/DDBJ whole genome shotgun (WGS) entry which is preliminary data.</text>
</comment>
<dbReference type="EMBL" id="BTGU01014537">
    <property type="protein sequence ID" value="GMN74030.1"/>
    <property type="molecule type" value="Genomic_DNA"/>
</dbReference>
<evidence type="ECO:0000313" key="2">
    <source>
        <dbReference type="Proteomes" id="UP001187192"/>
    </source>
</evidence>
<gene>
    <name evidence="1" type="ORF">TIFTF001_054372</name>
</gene>
<dbReference type="AlphaFoldDB" id="A0AA88JH23"/>
<proteinExistence type="predicted"/>
<evidence type="ECO:0000313" key="1">
    <source>
        <dbReference type="EMBL" id="GMN74030.1"/>
    </source>
</evidence>
<sequence length="73" mass="7493">MDKLVGVLLGGCTSLVQCGQLAARGVGVVTLWGEAVAGSEGSAAGQLAARSHRAEALEAMRRQAEGENKKKKN</sequence>
<organism evidence="1 2">
    <name type="scientific">Ficus carica</name>
    <name type="common">Common fig</name>
    <dbReference type="NCBI Taxonomy" id="3494"/>
    <lineage>
        <taxon>Eukaryota</taxon>
        <taxon>Viridiplantae</taxon>
        <taxon>Streptophyta</taxon>
        <taxon>Embryophyta</taxon>
        <taxon>Tracheophyta</taxon>
        <taxon>Spermatophyta</taxon>
        <taxon>Magnoliopsida</taxon>
        <taxon>eudicotyledons</taxon>
        <taxon>Gunneridae</taxon>
        <taxon>Pentapetalae</taxon>
        <taxon>rosids</taxon>
        <taxon>fabids</taxon>
        <taxon>Rosales</taxon>
        <taxon>Moraceae</taxon>
        <taxon>Ficeae</taxon>
        <taxon>Ficus</taxon>
    </lineage>
</organism>
<accession>A0AA88JH23</accession>
<dbReference type="Proteomes" id="UP001187192">
    <property type="component" value="Unassembled WGS sequence"/>
</dbReference>